<keyword evidence="3" id="KW-0479">Metal-binding</keyword>
<dbReference type="EMBL" id="LWMV01000160">
    <property type="protein sequence ID" value="KZX12817.1"/>
    <property type="molecule type" value="Genomic_DNA"/>
</dbReference>
<feature type="domain" description="B12-binding" evidence="6">
    <location>
        <begin position="26"/>
        <end position="127"/>
    </location>
</feature>
<dbReference type="Gene3D" id="3.40.50.280">
    <property type="entry name" value="Cobalamin-binding domain"/>
    <property type="match status" value="1"/>
</dbReference>
<keyword evidence="2" id="KW-0949">S-adenosyl-L-methionine</keyword>
<dbReference type="InterPro" id="IPR036724">
    <property type="entry name" value="Cobalamin-bd_sf"/>
</dbReference>
<evidence type="ECO:0000256" key="4">
    <source>
        <dbReference type="ARBA" id="ARBA00023004"/>
    </source>
</evidence>
<sequence>MNKCKVKKALLVEPNFPIANKSRNHQDFLPIGLLKIASYLKTLDIEVKLIRYDEDLITETQNFKPDITFVTSLFTYWSSFVKETVEYCKHNFDVPIVVGGIYASLMPEDCKQNTGCDYVQCGVIDEAEKLIPDYDLVNVDYQIIHTTRGCIRRCEACGVYEIEPKFTSKKSIKDEIIKKKIIFYDNNLLANRYIKNVLNELIELKKSRTISYCESQSGFDGRILEKKPFLGKLLKEAGFKNPKIAWDGPLSDKNEIKKQLDILVASGYKESEISVFVLYNFDINYEEMEKKRVEAWKFGVQISDCRYRPLDSILDNYNSHKRKSQSNKDYYIHPKWSDEEIRLYRRNIRSHNICIRLGTKYYSRKSENKKIPLDIAKKYRSSDYESAKKYIKDAWNPAEFHKIIKTV</sequence>
<protein>
    <submittedName>
        <fullName evidence="7">B12 binding domain protein</fullName>
    </submittedName>
</protein>
<dbReference type="STRING" id="49547.MBCUR_08730"/>
<name>A0A166CB90_9EURY</name>
<dbReference type="RefSeq" id="WP_245637287.1">
    <property type="nucleotide sequence ID" value="NZ_LWMV01000160.1"/>
</dbReference>
<dbReference type="PANTHER" id="PTHR43409">
    <property type="entry name" value="ANAEROBIC MAGNESIUM-PROTOPORPHYRIN IX MONOMETHYL ESTER CYCLASE-RELATED"/>
    <property type="match status" value="1"/>
</dbReference>
<evidence type="ECO:0000256" key="5">
    <source>
        <dbReference type="ARBA" id="ARBA00023014"/>
    </source>
</evidence>
<dbReference type="PANTHER" id="PTHR43409:SF15">
    <property type="entry name" value="PUTATIVE-RELATED"/>
    <property type="match status" value="1"/>
</dbReference>
<comment type="caution">
    <text evidence="7">The sequence shown here is derived from an EMBL/GenBank/DDBJ whole genome shotgun (WGS) entry which is preliminary data.</text>
</comment>
<dbReference type="SUPFAM" id="SSF52242">
    <property type="entry name" value="Cobalamin (vitamin B12)-binding domain"/>
    <property type="match status" value="1"/>
</dbReference>
<evidence type="ECO:0000313" key="7">
    <source>
        <dbReference type="EMBL" id="KZX12817.1"/>
    </source>
</evidence>
<dbReference type="GO" id="GO:0046872">
    <property type="term" value="F:metal ion binding"/>
    <property type="evidence" value="ECO:0007669"/>
    <property type="project" value="UniProtKB-KW"/>
</dbReference>
<accession>A0A166CB90</accession>
<dbReference type="GO" id="GO:0031419">
    <property type="term" value="F:cobalamin binding"/>
    <property type="evidence" value="ECO:0007669"/>
    <property type="project" value="InterPro"/>
</dbReference>
<proteinExistence type="predicted"/>
<dbReference type="PATRIC" id="fig|49547.3.peg.939"/>
<gene>
    <name evidence="7" type="ORF">MBCUR_08730</name>
</gene>
<keyword evidence="4" id="KW-0408">Iron</keyword>
<evidence type="ECO:0000313" key="8">
    <source>
        <dbReference type="Proteomes" id="UP000077245"/>
    </source>
</evidence>
<comment type="cofactor">
    <cofactor evidence="1">
        <name>[4Fe-4S] cluster</name>
        <dbReference type="ChEBI" id="CHEBI:49883"/>
    </cofactor>
</comment>
<dbReference type="AlphaFoldDB" id="A0A166CB90"/>
<evidence type="ECO:0000259" key="6">
    <source>
        <dbReference type="Pfam" id="PF02310"/>
    </source>
</evidence>
<evidence type="ECO:0000256" key="1">
    <source>
        <dbReference type="ARBA" id="ARBA00001966"/>
    </source>
</evidence>
<dbReference type="InterPro" id="IPR051198">
    <property type="entry name" value="BchE-like"/>
</dbReference>
<organism evidence="7 8">
    <name type="scientific">Methanobrevibacter curvatus</name>
    <dbReference type="NCBI Taxonomy" id="49547"/>
    <lineage>
        <taxon>Archaea</taxon>
        <taxon>Methanobacteriati</taxon>
        <taxon>Methanobacteriota</taxon>
        <taxon>Methanomada group</taxon>
        <taxon>Methanobacteria</taxon>
        <taxon>Methanobacteriales</taxon>
        <taxon>Methanobacteriaceae</taxon>
        <taxon>Methanobrevibacter</taxon>
    </lineage>
</organism>
<dbReference type="GO" id="GO:0051536">
    <property type="term" value="F:iron-sulfur cluster binding"/>
    <property type="evidence" value="ECO:0007669"/>
    <property type="project" value="UniProtKB-KW"/>
</dbReference>
<dbReference type="Pfam" id="PF02310">
    <property type="entry name" value="B12-binding"/>
    <property type="match status" value="1"/>
</dbReference>
<keyword evidence="8" id="KW-1185">Reference proteome</keyword>
<reference evidence="7 8" key="1">
    <citation type="submission" date="2016-04" db="EMBL/GenBank/DDBJ databases">
        <title>Genome sequence of Methanobrevibacter curvatus DSM 11111.</title>
        <authorList>
            <person name="Poehlein A."/>
            <person name="Seedorf H."/>
            <person name="Daniel R."/>
        </authorList>
    </citation>
    <scope>NUCLEOTIDE SEQUENCE [LARGE SCALE GENOMIC DNA]</scope>
    <source>
        <strain evidence="7 8">DSM 11111</strain>
    </source>
</reference>
<dbReference type="InterPro" id="IPR006158">
    <property type="entry name" value="Cobalamin-bd"/>
</dbReference>
<evidence type="ECO:0000256" key="3">
    <source>
        <dbReference type="ARBA" id="ARBA00022723"/>
    </source>
</evidence>
<keyword evidence="5" id="KW-0411">Iron-sulfur</keyword>
<dbReference type="GO" id="GO:0005829">
    <property type="term" value="C:cytosol"/>
    <property type="evidence" value="ECO:0007669"/>
    <property type="project" value="TreeGrafter"/>
</dbReference>
<dbReference type="Proteomes" id="UP000077245">
    <property type="component" value="Unassembled WGS sequence"/>
</dbReference>
<evidence type="ECO:0000256" key="2">
    <source>
        <dbReference type="ARBA" id="ARBA00022691"/>
    </source>
</evidence>